<sequence length="438" mass="47999">MNFNFYGLPEFVSYSILLGISLVLIRQKREIRLRYWLAGWLLILLHAGIFMLLPQNFPFDVLARGTLALAGQVFVLAAYYQGSATIESARLILRVGLSGALNLIFAVASTTYAELQPAGQQVGLFYLLTLLGAACTIWLASADRAGAPWHSRVSIALAVTVYALQTWTLHAYGLAMASQWSMCWTYLAVAYFFLRQTPKLTMGVVFIALSFVLWGLVFPVYSLLVLHAPTISGHIEAEVWNLPKFLAAASMILVLLEERVVLATHLGTHDELTGLPNRRLYADRFDQAAARAVRDGSGFGLLVVDLNRFKLVNDTLGHQAGDDVLKGVSVRFRSVLRDVDTFARTGGDEFTVILEGLSKLPDAEAVGDALRKSLEAPIILEEGPYHASASVGAAVYPGDGLTQIQLHAVADERMYAGKEQYRIEAAHYGKAFSNSSRA</sequence>
<keyword evidence="1" id="KW-0472">Membrane</keyword>
<feature type="transmembrane region" description="Helical" evidence="1">
    <location>
        <begin position="91"/>
        <end position="112"/>
    </location>
</feature>
<feature type="transmembrane region" description="Helical" evidence="1">
    <location>
        <begin position="206"/>
        <end position="227"/>
    </location>
</feature>
<dbReference type="PANTHER" id="PTHR46663">
    <property type="entry name" value="DIGUANYLATE CYCLASE DGCT-RELATED"/>
    <property type="match status" value="1"/>
</dbReference>
<dbReference type="Gene3D" id="3.30.70.270">
    <property type="match status" value="1"/>
</dbReference>
<dbReference type="CDD" id="cd01949">
    <property type="entry name" value="GGDEF"/>
    <property type="match status" value="1"/>
</dbReference>
<dbReference type="EMBL" id="JAOALG010000003">
    <property type="protein sequence ID" value="MEQ5844363.1"/>
    <property type="molecule type" value="Genomic_DNA"/>
</dbReference>
<feature type="transmembrane region" description="Helical" evidence="1">
    <location>
        <begin position="153"/>
        <end position="171"/>
    </location>
</feature>
<feature type="transmembrane region" description="Helical" evidence="1">
    <location>
        <begin position="37"/>
        <end position="55"/>
    </location>
</feature>
<feature type="transmembrane region" description="Helical" evidence="1">
    <location>
        <begin position="177"/>
        <end position="194"/>
    </location>
</feature>
<feature type="domain" description="GGDEF" evidence="2">
    <location>
        <begin position="297"/>
        <end position="430"/>
    </location>
</feature>
<evidence type="ECO:0000256" key="1">
    <source>
        <dbReference type="SAM" id="Phobius"/>
    </source>
</evidence>
<feature type="transmembrane region" description="Helical" evidence="1">
    <location>
        <begin position="6"/>
        <end position="25"/>
    </location>
</feature>
<dbReference type="InterPro" id="IPR000160">
    <property type="entry name" value="GGDEF_dom"/>
</dbReference>
<dbReference type="SMART" id="SM00267">
    <property type="entry name" value="GGDEF"/>
    <property type="match status" value="1"/>
</dbReference>
<dbReference type="NCBIfam" id="TIGR00254">
    <property type="entry name" value="GGDEF"/>
    <property type="match status" value="1"/>
</dbReference>
<dbReference type="InterPro" id="IPR029787">
    <property type="entry name" value="Nucleotide_cyclase"/>
</dbReference>
<organism evidence="3 4">
    <name type="scientific">Paraburkholderia acidicola</name>
    <dbReference type="NCBI Taxonomy" id="1912599"/>
    <lineage>
        <taxon>Bacteria</taxon>
        <taxon>Pseudomonadati</taxon>
        <taxon>Pseudomonadota</taxon>
        <taxon>Betaproteobacteria</taxon>
        <taxon>Burkholderiales</taxon>
        <taxon>Burkholderiaceae</taxon>
        <taxon>Paraburkholderia</taxon>
    </lineage>
</organism>
<keyword evidence="4" id="KW-1185">Reference proteome</keyword>
<name>A0ABV1LYG4_9BURK</name>
<evidence type="ECO:0000313" key="3">
    <source>
        <dbReference type="EMBL" id="MEQ5844363.1"/>
    </source>
</evidence>
<comment type="caution">
    <text evidence="3">The sequence shown here is derived from an EMBL/GenBank/DDBJ whole genome shotgun (WGS) entry which is preliminary data.</text>
</comment>
<protein>
    <submittedName>
        <fullName evidence="3">GGDEF domain-containing protein</fullName>
    </submittedName>
</protein>
<dbReference type="Proteomes" id="UP001469089">
    <property type="component" value="Unassembled WGS sequence"/>
</dbReference>
<dbReference type="PROSITE" id="PS50887">
    <property type="entry name" value="GGDEF"/>
    <property type="match status" value="1"/>
</dbReference>
<keyword evidence="1" id="KW-0812">Transmembrane</keyword>
<keyword evidence="1" id="KW-1133">Transmembrane helix</keyword>
<dbReference type="SUPFAM" id="SSF55073">
    <property type="entry name" value="Nucleotide cyclase"/>
    <property type="match status" value="1"/>
</dbReference>
<proteinExistence type="predicted"/>
<keyword evidence="3" id="KW-0614">Plasmid</keyword>
<evidence type="ECO:0000313" key="4">
    <source>
        <dbReference type="Proteomes" id="UP001469089"/>
    </source>
</evidence>
<dbReference type="RefSeq" id="WP_349545961.1">
    <property type="nucleotide sequence ID" value="NZ_JAOALG010000003.1"/>
</dbReference>
<dbReference type="PANTHER" id="PTHR46663:SF2">
    <property type="entry name" value="GGDEF DOMAIN-CONTAINING PROTEIN"/>
    <property type="match status" value="1"/>
</dbReference>
<evidence type="ECO:0000259" key="2">
    <source>
        <dbReference type="PROSITE" id="PS50887"/>
    </source>
</evidence>
<dbReference type="InterPro" id="IPR043128">
    <property type="entry name" value="Rev_trsase/Diguanyl_cyclase"/>
</dbReference>
<reference evidence="3 4" key="1">
    <citation type="journal article" date="2024" name="Chem. Sci.">
        <title>Discovery of a lagriamide polyketide by integrated genome mining, isotopic labeling, and untargeted metabolomics.</title>
        <authorList>
            <person name="Fergusson C.H."/>
            <person name="Saulog J."/>
            <person name="Paulo B.S."/>
            <person name="Wilson D.M."/>
            <person name="Liu D.Y."/>
            <person name="Morehouse N.J."/>
            <person name="Waterworth S."/>
            <person name="Barkei J."/>
            <person name="Gray C.A."/>
            <person name="Kwan J.C."/>
            <person name="Eustaquio A.S."/>
            <person name="Linington R.G."/>
        </authorList>
    </citation>
    <scope>NUCLEOTIDE SEQUENCE [LARGE SCALE GENOMIC DNA]</scope>
    <source>
        <strain evidence="3 4">RL17-338-BIF-B</strain>
    </source>
</reference>
<feature type="transmembrane region" description="Helical" evidence="1">
    <location>
        <begin position="61"/>
        <end position="79"/>
    </location>
</feature>
<dbReference type="Pfam" id="PF00990">
    <property type="entry name" value="GGDEF"/>
    <property type="match status" value="1"/>
</dbReference>
<geneLocation type="plasmid" evidence="3">
    <name>pl1</name>
</geneLocation>
<accession>A0ABV1LYG4</accession>
<gene>
    <name evidence="3" type="ORF">N0A02_33430</name>
</gene>
<feature type="transmembrane region" description="Helical" evidence="1">
    <location>
        <begin position="124"/>
        <end position="141"/>
    </location>
</feature>
<dbReference type="InterPro" id="IPR052163">
    <property type="entry name" value="DGC-Regulatory_Protein"/>
</dbReference>